<dbReference type="Gene3D" id="1.10.287.1080">
    <property type="entry name" value="MazG-like"/>
    <property type="match status" value="2"/>
</dbReference>
<keyword evidence="3" id="KW-0378">Hydrolase</keyword>
<dbReference type="CDD" id="cd11528">
    <property type="entry name" value="NTP-PPase_MazG_Nterm"/>
    <property type="match status" value="1"/>
</dbReference>
<evidence type="ECO:0000259" key="2">
    <source>
        <dbReference type="Pfam" id="PF03819"/>
    </source>
</evidence>
<dbReference type="GO" id="GO:0046047">
    <property type="term" value="P:TTP catabolic process"/>
    <property type="evidence" value="ECO:0007669"/>
    <property type="project" value="TreeGrafter"/>
</dbReference>
<accession>A0A2T0GS74</accession>
<dbReference type="PANTHER" id="PTHR30522">
    <property type="entry name" value="NUCLEOSIDE TRIPHOSPHATE PYROPHOSPHOHYDROLASE"/>
    <property type="match status" value="1"/>
</dbReference>
<feature type="domain" description="NTP pyrophosphohydrolase MazG-like" evidence="2">
    <location>
        <begin position="130"/>
        <end position="205"/>
    </location>
</feature>
<reference evidence="3 4" key="1">
    <citation type="submission" date="2018-03" db="EMBL/GenBank/DDBJ databases">
        <title>Actinopolyspora mortivallis from Sahara, screening for active biomolecules.</title>
        <authorList>
            <person name="Selama O."/>
            <person name="Wellington E.M.H."/>
            <person name="Hacene H."/>
        </authorList>
    </citation>
    <scope>NUCLEOTIDE SEQUENCE [LARGE SCALE GENOMIC DNA]</scope>
    <source>
        <strain evidence="3 4">M5A</strain>
    </source>
</reference>
<dbReference type="FunCoup" id="A0A2T0GS74">
    <property type="interactions" value="32"/>
</dbReference>
<dbReference type="InParanoid" id="A0A2T0GS74"/>
<protein>
    <submittedName>
        <fullName evidence="3">Nucleoside triphosphate pyrophosphohydrolase</fullName>
    </submittedName>
</protein>
<evidence type="ECO:0000313" key="3">
    <source>
        <dbReference type="EMBL" id="PRW61966.1"/>
    </source>
</evidence>
<dbReference type="GO" id="GO:0046076">
    <property type="term" value="P:dTTP catabolic process"/>
    <property type="evidence" value="ECO:0007669"/>
    <property type="project" value="TreeGrafter"/>
</dbReference>
<dbReference type="Pfam" id="PF03819">
    <property type="entry name" value="MazG"/>
    <property type="match status" value="1"/>
</dbReference>
<dbReference type="InterPro" id="IPR011551">
    <property type="entry name" value="NTP_PyrPHydrolase_MazG"/>
</dbReference>
<dbReference type="FunFam" id="1.10.287.1080:FF:000001">
    <property type="entry name" value="Nucleoside triphosphate pyrophosphohydrolase"/>
    <property type="match status" value="1"/>
</dbReference>
<dbReference type="GO" id="GO:0006950">
    <property type="term" value="P:response to stress"/>
    <property type="evidence" value="ECO:0007669"/>
    <property type="project" value="UniProtKB-ARBA"/>
</dbReference>
<proteinExistence type="predicted"/>
<dbReference type="GO" id="GO:0047429">
    <property type="term" value="F:nucleoside triphosphate diphosphatase activity"/>
    <property type="evidence" value="ECO:0007669"/>
    <property type="project" value="TreeGrafter"/>
</dbReference>
<gene>
    <name evidence="3" type="ORF">CEP50_17905</name>
</gene>
<comment type="caution">
    <text evidence="3">The sequence shown here is derived from an EMBL/GenBank/DDBJ whole genome shotgun (WGS) entry which is preliminary data.</text>
</comment>
<dbReference type="RefSeq" id="WP_106115096.1">
    <property type="nucleotide sequence ID" value="NZ_PVSR01000047.1"/>
</dbReference>
<sequence>MNGARQHHPAASGSTVVLVDDRLGDAVPARAFPALRAASVVYADRGLAESTRRGLEALEPPHPGELLERAAREAVVLVAAEETSPPAAALLEAGATEIRAQSPTGVELLDAVTVMDRLRSPGGCPWDAEQTHESLRTYLVEETYELLDALERGDRAAMREELGDVLLQVLFHARVAAEDTEDPFDVDTVATELVSKLVSRHPHVFAGDGTVHDAESQHARWEELKQVEKRRESSVDGVALGQPAVALAAKLAQRARRAGVPNELFPRGGDVGRELFRLAAEATEHGTDPEDALRAVARDFDERIRSAETDARAAGLDPAALSGQQWHEHWPRR</sequence>
<dbReference type="EMBL" id="PVSR01000047">
    <property type="protein sequence ID" value="PRW61966.1"/>
    <property type="molecule type" value="Genomic_DNA"/>
</dbReference>
<dbReference type="GO" id="GO:0046081">
    <property type="term" value="P:dUTP catabolic process"/>
    <property type="evidence" value="ECO:0007669"/>
    <property type="project" value="TreeGrafter"/>
</dbReference>
<dbReference type="GO" id="GO:0006203">
    <property type="term" value="P:dGTP catabolic process"/>
    <property type="evidence" value="ECO:0007669"/>
    <property type="project" value="TreeGrafter"/>
</dbReference>
<dbReference type="SUPFAM" id="SSF101386">
    <property type="entry name" value="all-alpha NTP pyrophosphatases"/>
    <property type="match status" value="1"/>
</dbReference>
<dbReference type="Proteomes" id="UP000239352">
    <property type="component" value="Unassembled WGS sequence"/>
</dbReference>
<keyword evidence="4" id="KW-1185">Reference proteome</keyword>
<evidence type="ECO:0000313" key="4">
    <source>
        <dbReference type="Proteomes" id="UP000239352"/>
    </source>
</evidence>
<evidence type="ECO:0000256" key="1">
    <source>
        <dbReference type="SAM" id="MobiDB-lite"/>
    </source>
</evidence>
<dbReference type="AlphaFoldDB" id="A0A2T0GS74"/>
<feature type="region of interest" description="Disordered" evidence="1">
    <location>
        <begin position="309"/>
        <end position="333"/>
    </location>
</feature>
<dbReference type="STRING" id="1050202.GCA_000384035_00466"/>
<organism evidence="3 4">
    <name type="scientific">Actinopolyspora mortivallis</name>
    <dbReference type="NCBI Taxonomy" id="33906"/>
    <lineage>
        <taxon>Bacteria</taxon>
        <taxon>Bacillati</taxon>
        <taxon>Actinomycetota</taxon>
        <taxon>Actinomycetes</taxon>
        <taxon>Actinopolysporales</taxon>
        <taxon>Actinopolysporaceae</taxon>
        <taxon>Actinopolyspora</taxon>
    </lineage>
</organism>
<dbReference type="GO" id="GO:0046052">
    <property type="term" value="P:UTP catabolic process"/>
    <property type="evidence" value="ECO:0007669"/>
    <property type="project" value="TreeGrafter"/>
</dbReference>
<dbReference type="InterPro" id="IPR004518">
    <property type="entry name" value="MazG-like_dom"/>
</dbReference>
<dbReference type="NCBIfam" id="TIGR00444">
    <property type="entry name" value="mazG"/>
    <property type="match status" value="1"/>
</dbReference>
<dbReference type="PANTHER" id="PTHR30522:SF0">
    <property type="entry name" value="NUCLEOSIDE TRIPHOSPHATE PYROPHOSPHOHYDROLASE"/>
    <property type="match status" value="1"/>
</dbReference>
<name>A0A2T0GS74_ACTMO</name>
<dbReference type="GO" id="GO:0046061">
    <property type="term" value="P:dATP catabolic process"/>
    <property type="evidence" value="ECO:0007669"/>
    <property type="project" value="TreeGrafter"/>
</dbReference>
<dbReference type="InterPro" id="IPR048015">
    <property type="entry name" value="NTP-PPase_MazG-like_N"/>
</dbReference>